<dbReference type="AlphaFoldDB" id="A0A368MYB7"/>
<dbReference type="NCBIfam" id="TIGR00671">
    <property type="entry name" value="baf"/>
    <property type="match status" value="1"/>
</dbReference>
<dbReference type="GO" id="GO:0004594">
    <property type="term" value="F:pantothenate kinase activity"/>
    <property type="evidence" value="ECO:0007669"/>
    <property type="project" value="UniProtKB-UniRule"/>
</dbReference>
<evidence type="ECO:0000256" key="6">
    <source>
        <dbReference type="ARBA" id="ARBA00012102"/>
    </source>
</evidence>
<evidence type="ECO:0000256" key="2">
    <source>
        <dbReference type="ARBA" id="ARBA00001958"/>
    </source>
</evidence>
<keyword evidence="8 16" id="KW-0808">Transferase</keyword>
<evidence type="ECO:0000256" key="3">
    <source>
        <dbReference type="ARBA" id="ARBA00004496"/>
    </source>
</evidence>
<dbReference type="Pfam" id="PF03309">
    <property type="entry name" value="Pan_kinase"/>
    <property type="match status" value="1"/>
</dbReference>
<feature type="binding site" evidence="16">
    <location>
        <position position="97"/>
    </location>
    <ligand>
        <name>substrate</name>
    </ligand>
</feature>
<gene>
    <name evidence="16" type="primary">coaX</name>
    <name evidence="17" type="ORF">DU002_18745</name>
</gene>
<dbReference type="Proteomes" id="UP000252558">
    <property type="component" value="Unassembled WGS sequence"/>
</dbReference>
<dbReference type="PANTHER" id="PTHR34265">
    <property type="entry name" value="TYPE III PANTOTHENATE KINASE"/>
    <property type="match status" value="1"/>
</dbReference>
<evidence type="ECO:0000256" key="14">
    <source>
        <dbReference type="ARBA" id="ARBA00038036"/>
    </source>
</evidence>
<dbReference type="InterPro" id="IPR004619">
    <property type="entry name" value="Type_III_PanK"/>
</dbReference>
<sequence>MATQRGNVKLLIDIGNTRAKLYGLEGGALTLLKTSSHQQLPVDTESLLACRAYSQIWVASVAQSAVIAKLSEAVAPFAVNFNLVKTPRSAYGLINAYAKYESLGIDRWLAMLGGRQQCKRPFIVIDFGTAITVDLVDEFGQHKGGWIAPGYRAMTNVLLSDTSQVTADQAAVLSGSRLTFGVSTEQCVSEGIRSALIGYYQQAVTTAQTSLGSKIPVRVFLTGGDAAQLPAQILKQAQLSPELVLEGLAVYANAEKSSDY</sequence>
<evidence type="ECO:0000256" key="13">
    <source>
        <dbReference type="ARBA" id="ARBA00022993"/>
    </source>
</evidence>
<keyword evidence="7 16" id="KW-0963">Cytoplasm</keyword>
<organism evidence="17 18">
    <name type="scientific">Corallincola holothuriorum</name>
    <dbReference type="NCBI Taxonomy" id="2282215"/>
    <lineage>
        <taxon>Bacteria</taxon>
        <taxon>Pseudomonadati</taxon>
        <taxon>Pseudomonadota</taxon>
        <taxon>Gammaproteobacteria</taxon>
        <taxon>Alteromonadales</taxon>
        <taxon>Psychromonadaceae</taxon>
        <taxon>Corallincola</taxon>
    </lineage>
</organism>
<keyword evidence="16" id="KW-0479">Metal-binding</keyword>
<dbReference type="GO" id="GO:0046872">
    <property type="term" value="F:metal ion binding"/>
    <property type="evidence" value="ECO:0007669"/>
    <property type="project" value="UniProtKB-KW"/>
</dbReference>
<comment type="cofactor">
    <cofactor evidence="2">
        <name>K(+)</name>
        <dbReference type="ChEBI" id="CHEBI:29103"/>
    </cofactor>
</comment>
<evidence type="ECO:0000256" key="9">
    <source>
        <dbReference type="ARBA" id="ARBA00022741"/>
    </source>
</evidence>
<dbReference type="EC" id="2.7.1.33" evidence="6 16"/>
<evidence type="ECO:0000256" key="12">
    <source>
        <dbReference type="ARBA" id="ARBA00022958"/>
    </source>
</evidence>
<dbReference type="SUPFAM" id="SSF53067">
    <property type="entry name" value="Actin-like ATPase domain"/>
    <property type="match status" value="2"/>
</dbReference>
<evidence type="ECO:0000256" key="8">
    <source>
        <dbReference type="ARBA" id="ARBA00022679"/>
    </source>
</evidence>
<dbReference type="UniPathway" id="UPA00241">
    <property type="reaction ID" value="UER00352"/>
</dbReference>
<feature type="binding site" evidence="16">
    <location>
        <position position="184"/>
    </location>
    <ligand>
        <name>substrate</name>
    </ligand>
</feature>
<dbReference type="InterPro" id="IPR043129">
    <property type="entry name" value="ATPase_NBD"/>
</dbReference>
<name>A0A368MYB7_9GAMM</name>
<dbReference type="Gene3D" id="3.30.420.40">
    <property type="match status" value="2"/>
</dbReference>
<reference evidence="17 18" key="1">
    <citation type="submission" date="2018-07" db="EMBL/GenBank/DDBJ databases">
        <title>Corallincola holothuriorum sp. nov., a new facultative anaerobe isolated from sea cucumber Apostichopus japonicus.</title>
        <authorList>
            <person name="Xia H."/>
        </authorList>
    </citation>
    <scope>NUCLEOTIDE SEQUENCE [LARGE SCALE GENOMIC DNA]</scope>
    <source>
        <strain evidence="17 18">C4</strain>
    </source>
</reference>
<accession>A0A368MYB7</accession>
<feature type="binding site" evidence="16">
    <location>
        <position position="129"/>
    </location>
    <ligand>
        <name>ATP</name>
        <dbReference type="ChEBI" id="CHEBI:30616"/>
    </ligand>
</feature>
<dbReference type="GO" id="GO:0015937">
    <property type="term" value="P:coenzyme A biosynthetic process"/>
    <property type="evidence" value="ECO:0007669"/>
    <property type="project" value="UniProtKB-UniRule"/>
</dbReference>
<keyword evidence="10 16" id="KW-0418">Kinase</keyword>
<dbReference type="GO" id="GO:0005737">
    <property type="term" value="C:cytoplasm"/>
    <property type="evidence" value="ECO:0007669"/>
    <property type="project" value="UniProtKB-SubCell"/>
</dbReference>
<keyword evidence="9 16" id="KW-0547">Nucleotide-binding</keyword>
<feature type="binding site" evidence="16">
    <location>
        <position position="126"/>
    </location>
    <ligand>
        <name>K(+)</name>
        <dbReference type="ChEBI" id="CHEBI:29103"/>
    </ligand>
</feature>
<evidence type="ECO:0000256" key="10">
    <source>
        <dbReference type="ARBA" id="ARBA00022777"/>
    </source>
</evidence>
<evidence type="ECO:0000256" key="1">
    <source>
        <dbReference type="ARBA" id="ARBA00001206"/>
    </source>
</evidence>
<evidence type="ECO:0000313" key="18">
    <source>
        <dbReference type="Proteomes" id="UP000252558"/>
    </source>
</evidence>
<evidence type="ECO:0000313" key="17">
    <source>
        <dbReference type="EMBL" id="RCU43232.1"/>
    </source>
</evidence>
<comment type="catalytic activity">
    <reaction evidence="1 16">
        <text>(R)-pantothenate + ATP = (R)-4'-phosphopantothenate + ADP + H(+)</text>
        <dbReference type="Rhea" id="RHEA:16373"/>
        <dbReference type="ChEBI" id="CHEBI:10986"/>
        <dbReference type="ChEBI" id="CHEBI:15378"/>
        <dbReference type="ChEBI" id="CHEBI:29032"/>
        <dbReference type="ChEBI" id="CHEBI:30616"/>
        <dbReference type="ChEBI" id="CHEBI:456216"/>
        <dbReference type="EC" id="2.7.1.33"/>
    </reaction>
</comment>
<comment type="pathway">
    <text evidence="4 16">Cofactor biosynthesis; coenzyme A biosynthesis; CoA from (R)-pantothenate: step 1/5.</text>
</comment>
<evidence type="ECO:0000256" key="11">
    <source>
        <dbReference type="ARBA" id="ARBA00022840"/>
    </source>
</evidence>
<proteinExistence type="inferred from homology"/>
<comment type="subunit">
    <text evidence="5 16">Homodimer.</text>
</comment>
<evidence type="ECO:0000256" key="5">
    <source>
        <dbReference type="ARBA" id="ARBA00011738"/>
    </source>
</evidence>
<evidence type="ECO:0000256" key="4">
    <source>
        <dbReference type="ARBA" id="ARBA00005225"/>
    </source>
</evidence>
<keyword evidence="12 16" id="KW-0630">Potassium</keyword>
<evidence type="ECO:0000256" key="7">
    <source>
        <dbReference type="ARBA" id="ARBA00022490"/>
    </source>
</evidence>
<comment type="cofactor">
    <cofactor evidence="16">
        <name>NH4(+)</name>
        <dbReference type="ChEBI" id="CHEBI:28938"/>
    </cofactor>
    <cofactor evidence="16">
        <name>K(+)</name>
        <dbReference type="ChEBI" id="CHEBI:29103"/>
    </cofactor>
    <text evidence="16">A monovalent cation. Ammonium or potassium.</text>
</comment>
<feature type="active site" description="Proton acceptor" evidence="16">
    <location>
        <position position="106"/>
    </location>
</feature>
<comment type="similarity">
    <text evidence="14 16">Belongs to the type III pantothenate kinase family.</text>
</comment>
<dbReference type="EMBL" id="QPID01000017">
    <property type="protein sequence ID" value="RCU43232.1"/>
    <property type="molecule type" value="Genomic_DNA"/>
</dbReference>
<feature type="binding site" evidence="16">
    <location>
        <begin position="104"/>
        <end position="107"/>
    </location>
    <ligand>
        <name>substrate</name>
    </ligand>
</feature>
<dbReference type="GO" id="GO:0005524">
    <property type="term" value="F:ATP binding"/>
    <property type="evidence" value="ECO:0007669"/>
    <property type="project" value="UniProtKB-UniRule"/>
</dbReference>
<keyword evidence="13 16" id="KW-0173">Coenzyme A biosynthesis</keyword>
<comment type="subcellular location">
    <subcellularLocation>
        <location evidence="3 16">Cytoplasm</location>
    </subcellularLocation>
</comment>
<keyword evidence="11 16" id="KW-0067">ATP-binding</keyword>
<keyword evidence="18" id="KW-1185">Reference proteome</keyword>
<dbReference type="PANTHER" id="PTHR34265:SF1">
    <property type="entry name" value="TYPE III PANTOTHENATE KINASE"/>
    <property type="match status" value="1"/>
</dbReference>
<evidence type="ECO:0000256" key="16">
    <source>
        <dbReference type="HAMAP-Rule" id="MF_01274"/>
    </source>
</evidence>
<feature type="binding site" evidence="16">
    <location>
        <begin position="13"/>
        <end position="20"/>
    </location>
    <ligand>
        <name>ATP</name>
        <dbReference type="ChEBI" id="CHEBI:30616"/>
    </ligand>
</feature>
<evidence type="ECO:0000256" key="15">
    <source>
        <dbReference type="ARBA" id="ARBA00040883"/>
    </source>
</evidence>
<comment type="caution">
    <text evidence="17">The sequence shown here is derived from an EMBL/GenBank/DDBJ whole genome shotgun (WGS) entry which is preliminary data.</text>
</comment>
<dbReference type="HAMAP" id="MF_01274">
    <property type="entry name" value="Pantothen_kinase_3"/>
    <property type="match status" value="1"/>
</dbReference>
<comment type="function">
    <text evidence="16">Catalyzes the phosphorylation of pantothenate (Pan), the first step in CoA biosynthesis.</text>
</comment>
<protein>
    <recommendedName>
        <fullName evidence="15 16">Type III pantothenate kinase</fullName>
        <ecNumber evidence="6 16">2.7.1.33</ecNumber>
    </recommendedName>
    <alternativeName>
        <fullName evidence="16">PanK-III</fullName>
    </alternativeName>
    <alternativeName>
        <fullName evidence="16">Pantothenic acid kinase</fullName>
    </alternativeName>
</protein>
<dbReference type="CDD" id="cd24015">
    <property type="entry name" value="ASKHA_NBD_PanK-III"/>
    <property type="match status" value="1"/>
</dbReference>